<keyword evidence="6 11" id="KW-0566">Pantothenate biosynthesis</keyword>
<feature type="domain" description="Ketopantoate reductase C-terminal" evidence="13">
    <location>
        <begin position="181"/>
        <end position="302"/>
    </location>
</feature>
<comment type="caution">
    <text evidence="14">The sequence shown here is derived from an EMBL/GenBank/DDBJ whole genome shotgun (WGS) entry which is preliminary data.</text>
</comment>
<dbReference type="InterPro" id="IPR050838">
    <property type="entry name" value="Ketopantoate_reductase"/>
</dbReference>
<keyword evidence="8 11" id="KW-0560">Oxidoreductase</keyword>
<evidence type="ECO:0000256" key="1">
    <source>
        <dbReference type="ARBA" id="ARBA00002919"/>
    </source>
</evidence>
<dbReference type="PATRIC" id="fig|1408226.3.peg.1351"/>
<dbReference type="Pfam" id="PF02558">
    <property type="entry name" value="ApbA"/>
    <property type="match status" value="1"/>
</dbReference>
<comment type="catalytic activity">
    <reaction evidence="10 11">
        <text>(R)-pantoate + NADP(+) = 2-dehydropantoate + NADPH + H(+)</text>
        <dbReference type="Rhea" id="RHEA:16233"/>
        <dbReference type="ChEBI" id="CHEBI:11561"/>
        <dbReference type="ChEBI" id="CHEBI:15378"/>
        <dbReference type="ChEBI" id="CHEBI:15980"/>
        <dbReference type="ChEBI" id="CHEBI:57783"/>
        <dbReference type="ChEBI" id="CHEBI:58349"/>
        <dbReference type="EC" id="1.1.1.169"/>
    </reaction>
</comment>
<comment type="function">
    <text evidence="1 11">Catalyzes the NADPH-dependent reduction of ketopantoate into pantoic acid.</text>
</comment>
<dbReference type="InterPro" id="IPR036291">
    <property type="entry name" value="NAD(P)-bd_dom_sf"/>
</dbReference>
<feature type="domain" description="Ketopantoate reductase N-terminal" evidence="12">
    <location>
        <begin position="3"/>
        <end position="149"/>
    </location>
</feature>
<sequence>MKIAIAGSGALGCGFGYLMHKAGNEVTLIDQWPAHIDAINSKGLTVDFNGEKGTEMIPAVYPEDVKGEFDLVFTFTKSMQLASMLEKIQPILGEDTKVVCLLNGLGHRQTLMQYVKEENILMGTTVWTAGIDAPGEVHFMGKGPVELQNIHPSGEAAAKEVVALLTDAKLNGVYSDNVLFSIWRKACVNGTLNVLCSILDCNIEEFSKTENSREMMTAIIEEFSLAAKTEGVELDVTETVDYLVEVNKTVGPHYPSMHQDLIQNKRPTEVDYLNGAVAKMAEEHNFEAPTCQIITDLIHAKEDLFGIKR</sequence>
<dbReference type="UniPathway" id="UPA00028">
    <property type="reaction ID" value="UER00004"/>
</dbReference>
<dbReference type="InterPro" id="IPR013752">
    <property type="entry name" value="KPA_reductase"/>
</dbReference>
<evidence type="ECO:0000256" key="9">
    <source>
        <dbReference type="ARBA" id="ARBA00032024"/>
    </source>
</evidence>
<comment type="similarity">
    <text evidence="3 11">Belongs to the ketopantoate reductase family.</text>
</comment>
<evidence type="ECO:0000313" key="14">
    <source>
        <dbReference type="EMBL" id="EST89623.1"/>
    </source>
</evidence>
<reference evidence="14 15" key="1">
    <citation type="journal article" date="2013" name="Genome Announc.">
        <title>High-Quality Draft Genome Sequence of Vagococcus lutrae Strain LBD1, Isolated from the Largemouth Bass Micropterus salmoides.</title>
        <authorList>
            <person name="Lebreton F."/>
            <person name="Valentino M.D."/>
            <person name="Duncan L.B."/>
            <person name="Zeng Q."/>
            <person name="Manson McGuire A."/>
            <person name="Earl A.M."/>
            <person name="Gilmore M.S."/>
        </authorList>
    </citation>
    <scope>NUCLEOTIDE SEQUENCE [LARGE SCALE GENOMIC DNA]</scope>
    <source>
        <strain evidence="14 15">LBD1</strain>
    </source>
</reference>
<evidence type="ECO:0000256" key="8">
    <source>
        <dbReference type="ARBA" id="ARBA00023002"/>
    </source>
</evidence>
<dbReference type="GO" id="GO:0008677">
    <property type="term" value="F:2-dehydropantoate 2-reductase activity"/>
    <property type="evidence" value="ECO:0007669"/>
    <property type="project" value="UniProtKB-EC"/>
</dbReference>
<dbReference type="InterPro" id="IPR013328">
    <property type="entry name" value="6PGD_dom2"/>
</dbReference>
<dbReference type="SUPFAM" id="SSF51735">
    <property type="entry name" value="NAD(P)-binding Rossmann-fold domains"/>
    <property type="match status" value="1"/>
</dbReference>
<evidence type="ECO:0000259" key="13">
    <source>
        <dbReference type="Pfam" id="PF08546"/>
    </source>
</evidence>
<dbReference type="eggNOG" id="COG1893">
    <property type="taxonomic scope" value="Bacteria"/>
</dbReference>
<dbReference type="InterPro" id="IPR003710">
    <property type="entry name" value="ApbA"/>
</dbReference>
<protein>
    <recommendedName>
        <fullName evidence="5 11">2-dehydropantoate 2-reductase</fullName>
        <ecNumber evidence="4 11">1.1.1.169</ecNumber>
    </recommendedName>
    <alternativeName>
        <fullName evidence="9 11">Ketopantoate reductase</fullName>
    </alternativeName>
</protein>
<dbReference type="InterPro" id="IPR013332">
    <property type="entry name" value="KPR_N"/>
</dbReference>
<name>V6QAQ2_9ENTE</name>
<evidence type="ECO:0000256" key="7">
    <source>
        <dbReference type="ARBA" id="ARBA00022857"/>
    </source>
</evidence>
<dbReference type="AlphaFoldDB" id="V6QAQ2"/>
<evidence type="ECO:0000313" key="15">
    <source>
        <dbReference type="Proteomes" id="UP000018126"/>
    </source>
</evidence>
<keyword evidence="15" id="KW-1185">Reference proteome</keyword>
<dbReference type="SUPFAM" id="SSF48179">
    <property type="entry name" value="6-phosphogluconate dehydrogenase C-terminal domain-like"/>
    <property type="match status" value="1"/>
</dbReference>
<evidence type="ECO:0000256" key="4">
    <source>
        <dbReference type="ARBA" id="ARBA00013014"/>
    </source>
</evidence>
<dbReference type="EMBL" id="AYSH01000017">
    <property type="protein sequence ID" value="EST89623.1"/>
    <property type="molecule type" value="Genomic_DNA"/>
</dbReference>
<dbReference type="NCBIfam" id="TIGR00745">
    <property type="entry name" value="apbA_panE"/>
    <property type="match status" value="1"/>
</dbReference>
<gene>
    <name evidence="14" type="ORF">T233_01378</name>
</gene>
<evidence type="ECO:0000259" key="12">
    <source>
        <dbReference type="Pfam" id="PF02558"/>
    </source>
</evidence>
<evidence type="ECO:0000256" key="2">
    <source>
        <dbReference type="ARBA" id="ARBA00004994"/>
    </source>
</evidence>
<dbReference type="GO" id="GO:0015940">
    <property type="term" value="P:pantothenate biosynthetic process"/>
    <property type="evidence" value="ECO:0007669"/>
    <property type="project" value="UniProtKB-UniPathway"/>
</dbReference>
<evidence type="ECO:0000256" key="10">
    <source>
        <dbReference type="ARBA" id="ARBA00048793"/>
    </source>
</evidence>
<comment type="pathway">
    <text evidence="2 11">Cofactor biosynthesis; (R)-pantothenate biosynthesis; (R)-pantoate from 3-methyl-2-oxobutanoate: step 2/2.</text>
</comment>
<evidence type="ECO:0000256" key="6">
    <source>
        <dbReference type="ARBA" id="ARBA00022655"/>
    </source>
</evidence>
<evidence type="ECO:0000256" key="11">
    <source>
        <dbReference type="RuleBase" id="RU362068"/>
    </source>
</evidence>
<dbReference type="Gene3D" id="3.40.50.720">
    <property type="entry name" value="NAD(P)-binding Rossmann-like Domain"/>
    <property type="match status" value="1"/>
</dbReference>
<evidence type="ECO:0000256" key="5">
    <source>
        <dbReference type="ARBA" id="ARBA00019465"/>
    </source>
</evidence>
<dbReference type="GeneID" id="72385193"/>
<dbReference type="STRING" id="1408226.T233_01378"/>
<dbReference type="GO" id="GO:0005737">
    <property type="term" value="C:cytoplasm"/>
    <property type="evidence" value="ECO:0007669"/>
    <property type="project" value="TreeGrafter"/>
</dbReference>
<dbReference type="Gene3D" id="1.10.1040.10">
    <property type="entry name" value="N-(1-d-carboxylethyl)-l-norvaline Dehydrogenase, domain 2"/>
    <property type="match status" value="1"/>
</dbReference>
<proteinExistence type="inferred from homology"/>
<dbReference type="RefSeq" id="WP_023606705.1">
    <property type="nucleotide sequence ID" value="NZ_AYSH01000017.1"/>
</dbReference>
<dbReference type="Proteomes" id="UP000018126">
    <property type="component" value="Unassembled WGS sequence"/>
</dbReference>
<dbReference type="InterPro" id="IPR008927">
    <property type="entry name" value="6-PGluconate_DH-like_C_sf"/>
</dbReference>
<dbReference type="NCBIfam" id="NF005088">
    <property type="entry name" value="PRK06522.1-2"/>
    <property type="match status" value="1"/>
</dbReference>
<accession>V6QAQ2</accession>
<keyword evidence="7 11" id="KW-0521">NADP</keyword>
<dbReference type="EC" id="1.1.1.169" evidence="4 11"/>
<dbReference type="PANTHER" id="PTHR43765">
    <property type="entry name" value="2-DEHYDROPANTOATE 2-REDUCTASE-RELATED"/>
    <property type="match status" value="1"/>
</dbReference>
<organism evidence="14 15">
    <name type="scientific">Vagococcus lutrae LBD1</name>
    <dbReference type="NCBI Taxonomy" id="1408226"/>
    <lineage>
        <taxon>Bacteria</taxon>
        <taxon>Bacillati</taxon>
        <taxon>Bacillota</taxon>
        <taxon>Bacilli</taxon>
        <taxon>Lactobacillales</taxon>
        <taxon>Enterococcaceae</taxon>
        <taxon>Vagococcus</taxon>
    </lineage>
</organism>
<evidence type="ECO:0000256" key="3">
    <source>
        <dbReference type="ARBA" id="ARBA00007870"/>
    </source>
</evidence>
<dbReference type="PANTHER" id="PTHR43765:SF2">
    <property type="entry name" value="2-DEHYDROPANTOATE 2-REDUCTASE"/>
    <property type="match status" value="1"/>
</dbReference>
<dbReference type="GO" id="GO:0050661">
    <property type="term" value="F:NADP binding"/>
    <property type="evidence" value="ECO:0007669"/>
    <property type="project" value="TreeGrafter"/>
</dbReference>
<dbReference type="Pfam" id="PF08546">
    <property type="entry name" value="ApbA_C"/>
    <property type="match status" value="1"/>
</dbReference>